<reference evidence="2 3" key="1">
    <citation type="journal article" date="2019" name="Commun. Biol.">
        <title>The bagworm genome reveals a unique fibroin gene that provides high tensile strength.</title>
        <authorList>
            <person name="Kono N."/>
            <person name="Nakamura H."/>
            <person name="Ohtoshi R."/>
            <person name="Tomita M."/>
            <person name="Numata K."/>
            <person name="Arakawa K."/>
        </authorList>
    </citation>
    <scope>NUCLEOTIDE SEQUENCE [LARGE SCALE GENOMIC DNA]</scope>
</reference>
<dbReference type="EMBL" id="BGZK01000084">
    <property type="protein sequence ID" value="GBP17055.1"/>
    <property type="molecule type" value="Genomic_DNA"/>
</dbReference>
<name>A0A4C1TSS7_EUMVA</name>
<organism evidence="2 3">
    <name type="scientific">Eumeta variegata</name>
    <name type="common">Bagworm moth</name>
    <name type="synonym">Eumeta japonica</name>
    <dbReference type="NCBI Taxonomy" id="151549"/>
    <lineage>
        <taxon>Eukaryota</taxon>
        <taxon>Metazoa</taxon>
        <taxon>Ecdysozoa</taxon>
        <taxon>Arthropoda</taxon>
        <taxon>Hexapoda</taxon>
        <taxon>Insecta</taxon>
        <taxon>Pterygota</taxon>
        <taxon>Neoptera</taxon>
        <taxon>Endopterygota</taxon>
        <taxon>Lepidoptera</taxon>
        <taxon>Glossata</taxon>
        <taxon>Ditrysia</taxon>
        <taxon>Tineoidea</taxon>
        <taxon>Psychidae</taxon>
        <taxon>Oiketicinae</taxon>
        <taxon>Eumeta</taxon>
    </lineage>
</organism>
<keyword evidence="3" id="KW-1185">Reference proteome</keyword>
<feature type="compositionally biased region" description="Low complexity" evidence="1">
    <location>
        <begin position="15"/>
        <end position="35"/>
    </location>
</feature>
<dbReference type="Proteomes" id="UP000299102">
    <property type="component" value="Unassembled WGS sequence"/>
</dbReference>
<comment type="caution">
    <text evidence="2">The sequence shown here is derived from an EMBL/GenBank/DDBJ whole genome shotgun (WGS) entry which is preliminary data.</text>
</comment>
<evidence type="ECO:0000256" key="1">
    <source>
        <dbReference type="SAM" id="MobiDB-lite"/>
    </source>
</evidence>
<accession>A0A4C1TSS7</accession>
<protein>
    <submittedName>
        <fullName evidence="2">Uncharacterized protein</fullName>
    </submittedName>
</protein>
<evidence type="ECO:0000313" key="3">
    <source>
        <dbReference type="Proteomes" id="UP000299102"/>
    </source>
</evidence>
<proteinExistence type="predicted"/>
<gene>
    <name evidence="2" type="ORF">EVAR_8125_1</name>
</gene>
<sequence>MRTSAGSDQTEVDRAPAGTASAGGTAGRGMAARPATGAPRARAACAPVYLNNQLILTRTPLAPDENFYLRSYSDNSRCDAVKATCSANVAPWGGRGRGRRRDVRRLRADVTWRTATLGARPAALADELPQSRTALFGFFFNLKPLYSLTMI</sequence>
<evidence type="ECO:0000313" key="2">
    <source>
        <dbReference type="EMBL" id="GBP17055.1"/>
    </source>
</evidence>
<feature type="region of interest" description="Disordered" evidence="1">
    <location>
        <begin position="1"/>
        <end position="35"/>
    </location>
</feature>
<dbReference type="AlphaFoldDB" id="A0A4C1TSS7"/>